<feature type="transmembrane region" description="Helical" evidence="3">
    <location>
        <begin position="364"/>
        <end position="386"/>
    </location>
</feature>
<dbReference type="PANTHER" id="PTHR47435">
    <property type="entry name" value="KELCH REPEAT PROTEIN (AFU_ORTHOLOGUE AFUA_5G12780)"/>
    <property type="match status" value="1"/>
</dbReference>
<dbReference type="Pfam" id="PF24681">
    <property type="entry name" value="Kelch_KLHDC2_KLHL20_DRC7"/>
    <property type="match status" value="1"/>
</dbReference>
<keyword evidence="4" id="KW-0732">Signal</keyword>
<protein>
    <recommendedName>
        <fullName evidence="7">Kelch repeat protein</fullName>
    </recommendedName>
</protein>
<keyword evidence="3" id="KW-0472">Membrane</keyword>
<evidence type="ECO:0000256" key="2">
    <source>
        <dbReference type="ARBA" id="ARBA00023004"/>
    </source>
</evidence>
<dbReference type="PANTHER" id="PTHR47435:SF4">
    <property type="entry name" value="KELCH REPEAT PROTEIN (AFU_ORTHOLOGUE AFUA_5G12780)"/>
    <property type="match status" value="1"/>
</dbReference>
<dbReference type="InterPro" id="IPR015915">
    <property type="entry name" value="Kelch-typ_b-propeller"/>
</dbReference>
<evidence type="ECO:0008006" key="7">
    <source>
        <dbReference type="Google" id="ProtNLM"/>
    </source>
</evidence>
<feature type="chain" id="PRO_5040330309" description="Kelch repeat protein" evidence="4">
    <location>
        <begin position="31"/>
        <end position="495"/>
    </location>
</feature>
<dbReference type="Gene3D" id="2.120.10.80">
    <property type="entry name" value="Kelch-type beta propeller"/>
    <property type="match status" value="2"/>
</dbReference>
<organism evidence="5 6">
    <name type="scientific">Entomortierella chlamydospora</name>
    <dbReference type="NCBI Taxonomy" id="101097"/>
    <lineage>
        <taxon>Eukaryota</taxon>
        <taxon>Fungi</taxon>
        <taxon>Fungi incertae sedis</taxon>
        <taxon>Mucoromycota</taxon>
        <taxon>Mortierellomycotina</taxon>
        <taxon>Mortierellomycetes</taxon>
        <taxon>Mortierellales</taxon>
        <taxon>Mortierellaceae</taxon>
        <taxon>Entomortierella</taxon>
    </lineage>
</organism>
<dbReference type="SUPFAM" id="SSF50965">
    <property type="entry name" value="Galactose oxidase, central domain"/>
    <property type="match status" value="1"/>
</dbReference>
<dbReference type="Proteomes" id="UP000703661">
    <property type="component" value="Unassembled WGS sequence"/>
</dbReference>
<feature type="signal peptide" evidence="4">
    <location>
        <begin position="1"/>
        <end position="30"/>
    </location>
</feature>
<name>A0A9P6MRS1_9FUNG</name>
<sequence length="495" mass="53985">MRLSLPTTGTGSVLFLTILLILAITLTSHAQNISAASQMGYTRAGKYMYVQGGYIQTTPVSRTLTGQVYSLDLSESWSLDSPPWKQLDSETPSFLPKLVALPTNHTIYSFGLNYSAQYDVTSNTWTSLNPSNPPEPWIFGSVPIVDPTSGYIYLAGLYYMNVYSPKYNSWTNSSIPIDVYPERFFPQGGYNRARKSLMYFGGYYNSTTWCTTSFVTEFTIGSKQWNTLSPSGQIPGPRANHCLAFSEDGNTLILWGGRVPIAQGNTVAQQSQPTAEIYLLDFTSNTWAKGEDAPIAIIYPSCAVVGDLLVTWGGENTSSIISNVMVFNLTSQKWSNSYTPPEYYVATNSTPLPSTPSPPSPVNIGAIIGGILGGLAIAVLSILSIVHYRRRIGGYGAVEKPMPASAVTEMRGGEGADGSGQHYSTMGLSGNIRPISQNQEQLSILDEMSNYHQCQSKGQELRSPQGEQLGWDDEALIQSPRAPQGQYKHIICQGL</sequence>
<keyword evidence="3" id="KW-1133">Transmembrane helix</keyword>
<comment type="caution">
    <text evidence="5">The sequence shown here is derived from an EMBL/GenBank/DDBJ whole genome shotgun (WGS) entry which is preliminary data.</text>
</comment>
<proteinExistence type="predicted"/>
<keyword evidence="6" id="KW-1185">Reference proteome</keyword>
<evidence type="ECO:0000256" key="3">
    <source>
        <dbReference type="SAM" id="Phobius"/>
    </source>
</evidence>
<reference evidence="5" key="1">
    <citation type="journal article" date="2020" name="Fungal Divers.">
        <title>Resolving the Mortierellaceae phylogeny through synthesis of multi-gene phylogenetics and phylogenomics.</title>
        <authorList>
            <person name="Vandepol N."/>
            <person name="Liber J."/>
            <person name="Desiro A."/>
            <person name="Na H."/>
            <person name="Kennedy M."/>
            <person name="Barry K."/>
            <person name="Grigoriev I.V."/>
            <person name="Miller A.N."/>
            <person name="O'Donnell K."/>
            <person name="Stajich J.E."/>
            <person name="Bonito G."/>
        </authorList>
    </citation>
    <scope>NUCLEOTIDE SEQUENCE</scope>
    <source>
        <strain evidence="5">NRRL 2769</strain>
    </source>
</reference>
<gene>
    <name evidence="5" type="ORF">BGZ80_001519</name>
</gene>
<dbReference type="EMBL" id="JAAAID010001348">
    <property type="protein sequence ID" value="KAG0010391.1"/>
    <property type="molecule type" value="Genomic_DNA"/>
</dbReference>
<evidence type="ECO:0000313" key="5">
    <source>
        <dbReference type="EMBL" id="KAG0010391.1"/>
    </source>
</evidence>
<dbReference type="GO" id="GO:0019760">
    <property type="term" value="P:glucosinolate metabolic process"/>
    <property type="evidence" value="ECO:0007669"/>
    <property type="project" value="UniProtKB-ARBA"/>
</dbReference>
<dbReference type="AlphaFoldDB" id="A0A9P6MRS1"/>
<accession>A0A9P6MRS1</accession>
<keyword evidence="3" id="KW-0812">Transmembrane</keyword>
<evidence type="ECO:0000313" key="6">
    <source>
        <dbReference type="Proteomes" id="UP000703661"/>
    </source>
</evidence>
<evidence type="ECO:0000256" key="4">
    <source>
        <dbReference type="SAM" id="SignalP"/>
    </source>
</evidence>
<keyword evidence="1" id="KW-0677">Repeat</keyword>
<keyword evidence="2" id="KW-0408">Iron</keyword>
<evidence type="ECO:0000256" key="1">
    <source>
        <dbReference type="ARBA" id="ARBA00022737"/>
    </source>
</evidence>
<dbReference type="InterPro" id="IPR011043">
    <property type="entry name" value="Gal_Oxase/kelch_b-propeller"/>
</dbReference>